<name>A0AAD7FFN8_9AGAR</name>
<dbReference type="Proteomes" id="UP001221142">
    <property type="component" value="Unassembled WGS sequence"/>
</dbReference>
<dbReference type="AlphaFoldDB" id="A0AAD7FFN8"/>
<evidence type="ECO:0000313" key="1">
    <source>
        <dbReference type="EMBL" id="KAJ7621345.1"/>
    </source>
</evidence>
<organism evidence="1 2">
    <name type="scientific">Roridomyces roridus</name>
    <dbReference type="NCBI Taxonomy" id="1738132"/>
    <lineage>
        <taxon>Eukaryota</taxon>
        <taxon>Fungi</taxon>
        <taxon>Dikarya</taxon>
        <taxon>Basidiomycota</taxon>
        <taxon>Agaricomycotina</taxon>
        <taxon>Agaricomycetes</taxon>
        <taxon>Agaricomycetidae</taxon>
        <taxon>Agaricales</taxon>
        <taxon>Marasmiineae</taxon>
        <taxon>Mycenaceae</taxon>
        <taxon>Roridomyces</taxon>
    </lineage>
</organism>
<sequence length="519" mass="58101">MDEPRQFYWVVLTPSTLETVAYLDSDIAPVVAATVTSNSYLAVLVVNSQWTPERCVAAYLVQPRSSSEELESYHPIPPSTLESREPIIPPLSFAAFGYCVLDTSQRALFQGVYTGALDSRNLIPPECLGSFPTQRWIDMELELKRGEEKIKRDQADDDNSSVLTARSTDAMPQPHEIDAPTIIQIVVSFDLSVVRELLPASKFFEEELVIKRFRAFHSREGTEGIFSWVQQQAAHVYPAGEFLEDTTVEDLSHPALVALASSMENPYDLVEESSEDEEDWALYYWEDPCPPWIRVPRLEGIDPHSFGVIYFDVFGTLIDNETGIWVALQPLLQRSHKVLSRFEALSLYFELDQEVKQRESSNGEPLLLQSYEEFALRLGLTWTEAESSAFVSSIASWPLLPGALDCLQKLRSHFRLVALVDMDAQSMSSATAFDILRPYLHETRIPAFPIPEHDKTSRCIVSSSLPGVIEPARRVDLPGVWLRLPGSLSAGVPASCAHSYIPWTVCDGFEGVVSVLLGK</sequence>
<comment type="caution">
    <text evidence="1">The sequence shown here is derived from an EMBL/GenBank/DDBJ whole genome shotgun (WGS) entry which is preliminary data.</text>
</comment>
<dbReference type="SUPFAM" id="SSF56784">
    <property type="entry name" value="HAD-like"/>
    <property type="match status" value="1"/>
</dbReference>
<dbReference type="EMBL" id="JARKIF010000016">
    <property type="protein sequence ID" value="KAJ7621345.1"/>
    <property type="molecule type" value="Genomic_DNA"/>
</dbReference>
<dbReference type="InterPro" id="IPR036412">
    <property type="entry name" value="HAD-like_sf"/>
</dbReference>
<dbReference type="InterPro" id="IPR023198">
    <property type="entry name" value="PGP-like_dom2"/>
</dbReference>
<dbReference type="Gene3D" id="1.10.150.240">
    <property type="entry name" value="Putative phosphatase, domain 2"/>
    <property type="match status" value="1"/>
</dbReference>
<reference evidence="1" key="1">
    <citation type="submission" date="2023-03" db="EMBL/GenBank/DDBJ databases">
        <title>Massive genome expansion in bonnet fungi (Mycena s.s.) driven by repeated elements and novel gene families across ecological guilds.</title>
        <authorList>
            <consortium name="Lawrence Berkeley National Laboratory"/>
            <person name="Harder C.B."/>
            <person name="Miyauchi S."/>
            <person name="Viragh M."/>
            <person name="Kuo A."/>
            <person name="Thoen E."/>
            <person name="Andreopoulos B."/>
            <person name="Lu D."/>
            <person name="Skrede I."/>
            <person name="Drula E."/>
            <person name="Henrissat B."/>
            <person name="Morin E."/>
            <person name="Kohler A."/>
            <person name="Barry K."/>
            <person name="LaButti K."/>
            <person name="Morin E."/>
            <person name="Salamov A."/>
            <person name="Lipzen A."/>
            <person name="Mereny Z."/>
            <person name="Hegedus B."/>
            <person name="Baldrian P."/>
            <person name="Stursova M."/>
            <person name="Weitz H."/>
            <person name="Taylor A."/>
            <person name="Grigoriev I.V."/>
            <person name="Nagy L.G."/>
            <person name="Martin F."/>
            <person name="Kauserud H."/>
        </authorList>
    </citation>
    <scope>NUCLEOTIDE SEQUENCE</scope>
    <source>
        <strain evidence="1">9284</strain>
    </source>
</reference>
<gene>
    <name evidence="1" type="ORF">FB45DRAFT_139649</name>
</gene>
<evidence type="ECO:0000313" key="2">
    <source>
        <dbReference type="Proteomes" id="UP001221142"/>
    </source>
</evidence>
<dbReference type="InterPro" id="IPR023214">
    <property type="entry name" value="HAD_sf"/>
</dbReference>
<proteinExistence type="predicted"/>
<dbReference type="Gene3D" id="3.40.50.1000">
    <property type="entry name" value="HAD superfamily/HAD-like"/>
    <property type="match status" value="1"/>
</dbReference>
<protein>
    <submittedName>
        <fullName evidence="1">Uncharacterized protein</fullName>
    </submittedName>
</protein>
<keyword evidence="2" id="KW-1185">Reference proteome</keyword>
<accession>A0AAD7FFN8</accession>